<dbReference type="GeneTree" id="ENSGT00940000161110"/>
<dbReference type="InterPro" id="IPR035976">
    <property type="entry name" value="Sushi/SCR/CCP_sf"/>
</dbReference>
<evidence type="ECO:0000256" key="1">
    <source>
        <dbReference type="ARBA" id="ARBA00022729"/>
    </source>
</evidence>
<evidence type="ECO:0000313" key="8">
    <source>
        <dbReference type="Proteomes" id="UP000016665"/>
    </source>
</evidence>
<dbReference type="PANTHER" id="PTHR45656:SF4">
    <property type="entry name" value="PROTEIN CBR-CLEC-78"/>
    <property type="match status" value="1"/>
</dbReference>
<evidence type="ECO:0000256" key="5">
    <source>
        <dbReference type="SAM" id="MobiDB-lite"/>
    </source>
</evidence>
<feature type="compositionally biased region" description="Pro residues" evidence="5">
    <location>
        <begin position="285"/>
        <end position="294"/>
    </location>
</feature>
<dbReference type="SMART" id="SM00032">
    <property type="entry name" value="CCP"/>
    <property type="match status" value="2"/>
</dbReference>
<accession>A0A803VH17</accession>
<dbReference type="InterPro" id="IPR051277">
    <property type="entry name" value="SEZ6_CSMD_C4BPB_Regulators"/>
</dbReference>
<feature type="domain" description="Sushi" evidence="6">
    <location>
        <begin position="164"/>
        <end position="227"/>
    </location>
</feature>
<keyword evidence="2" id="KW-0677">Repeat</keyword>
<dbReference type="PROSITE" id="PS50923">
    <property type="entry name" value="SUSHI"/>
    <property type="match status" value="2"/>
</dbReference>
<comment type="caution">
    <text evidence="4">Lacks conserved residue(s) required for the propagation of feature annotation.</text>
</comment>
<keyword evidence="8" id="KW-1185">Reference proteome</keyword>
<evidence type="ECO:0000259" key="6">
    <source>
        <dbReference type="PROSITE" id="PS50923"/>
    </source>
</evidence>
<protein>
    <recommendedName>
        <fullName evidence="6">Sushi domain-containing protein</fullName>
    </recommendedName>
</protein>
<evidence type="ECO:0000256" key="4">
    <source>
        <dbReference type="PROSITE-ProRule" id="PRU00302"/>
    </source>
</evidence>
<sequence>MFPAFPLSGENEWRQLTLLQLLTQHTAISTKAQENLARREKPAPPPRAALEHGQFPVIPSGLQSLAPGDGHSSTQGSDLSVALLHRKFFLEIHNILYFPPFLEPRCPKPDVPHGKEVDESRGDYRVGSQVRMECEEGFALLGPELITCGDDLSWKPNLPFCDKVCGPPPQIPFGWHSESRDGGFPYGSQVRYRCAEGLSLVGSESLFCTSQDGENLTWSGAAPECRGECGAREWGQTLGSGYGIRDLGQGQGFGLQGAAQSQCQADGTWHPPLPTCQPGESQPSPAQPSPAQPCPALPRGCSAGSQEGFAGCSLLHLLPPFDFPCASPPQSGAPSCPGRRTLWFTSTSCGTR</sequence>
<proteinExistence type="predicted"/>
<feature type="region of interest" description="Disordered" evidence="5">
    <location>
        <begin position="33"/>
        <end position="52"/>
    </location>
</feature>
<reference evidence="7" key="2">
    <citation type="submission" date="2025-08" db="UniProtKB">
        <authorList>
            <consortium name="Ensembl"/>
        </authorList>
    </citation>
    <scope>IDENTIFICATION</scope>
</reference>
<name>A0A803VH17_FICAL</name>
<feature type="disulfide bond" evidence="4">
    <location>
        <begin position="165"/>
        <end position="208"/>
    </location>
</feature>
<feature type="region of interest" description="Disordered" evidence="5">
    <location>
        <begin position="269"/>
        <end position="294"/>
    </location>
</feature>
<keyword evidence="4" id="KW-0768">Sushi</keyword>
<dbReference type="AlphaFoldDB" id="A0A803VH17"/>
<dbReference type="InterPro" id="IPR000436">
    <property type="entry name" value="Sushi_SCR_CCP_dom"/>
</dbReference>
<reference evidence="7" key="3">
    <citation type="submission" date="2025-09" db="UniProtKB">
        <authorList>
            <consortium name="Ensembl"/>
        </authorList>
    </citation>
    <scope>IDENTIFICATION</scope>
</reference>
<keyword evidence="1" id="KW-0732">Signal</keyword>
<evidence type="ECO:0000256" key="3">
    <source>
        <dbReference type="ARBA" id="ARBA00023157"/>
    </source>
</evidence>
<reference evidence="7 8" key="1">
    <citation type="journal article" date="2012" name="Nature">
        <title>The genomic landscape of species divergence in Ficedula flycatchers.</title>
        <authorList>
            <person name="Ellegren H."/>
            <person name="Smeds L."/>
            <person name="Burri R."/>
            <person name="Olason P.I."/>
            <person name="Backstrom N."/>
            <person name="Kawakami T."/>
            <person name="Kunstner A."/>
            <person name="Makinen H."/>
            <person name="Nadachowska-Brzyska K."/>
            <person name="Qvarnstrom A."/>
            <person name="Uebbing S."/>
            <person name="Wolf J.B."/>
        </authorList>
    </citation>
    <scope>NUCLEOTIDE SEQUENCE [LARGE SCALE GENOMIC DNA]</scope>
</reference>
<dbReference type="Pfam" id="PF00084">
    <property type="entry name" value="Sushi"/>
    <property type="match status" value="3"/>
</dbReference>
<organism evidence="7 8">
    <name type="scientific">Ficedula albicollis</name>
    <name type="common">Collared flycatcher</name>
    <name type="synonym">Muscicapa albicollis</name>
    <dbReference type="NCBI Taxonomy" id="59894"/>
    <lineage>
        <taxon>Eukaryota</taxon>
        <taxon>Metazoa</taxon>
        <taxon>Chordata</taxon>
        <taxon>Craniata</taxon>
        <taxon>Vertebrata</taxon>
        <taxon>Euteleostomi</taxon>
        <taxon>Archelosauria</taxon>
        <taxon>Archosauria</taxon>
        <taxon>Dinosauria</taxon>
        <taxon>Saurischia</taxon>
        <taxon>Theropoda</taxon>
        <taxon>Coelurosauria</taxon>
        <taxon>Aves</taxon>
        <taxon>Neognathae</taxon>
        <taxon>Neoaves</taxon>
        <taxon>Telluraves</taxon>
        <taxon>Australaves</taxon>
        <taxon>Passeriformes</taxon>
        <taxon>Muscicapidae</taxon>
        <taxon>Ficedula</taxon>
    </lineage>
</organism>
<dbReference type="Gene3D" id="2.10.70.10">
    <property type="entry name" value="Complement Module, domain 1"/>
    <property type="match status" value="3"/>
</dbReference>
<feature type="domain" description="Sushi" evidence="6">
    <location>
        <begin position="104"/>
        <end position="163"/>
    </location>
</feature>
<evidence type="ECO:0000256" key="2">
    <source>
        <dbReference type="ARBA" id="ARBA00022737"/>
    </source>
</evidence>
<dbReference type="CDD" id="cd00033">
    <property type="entry name" value="CCP"/>
    <property type="match status" value="2"/>
</dbReference>
<evidence type="ECO:0000313" key="7">
    <source>
        <dbReference type="Ensembl" id="ENSFALP00000022023.1"/>
    </source>
</evidence>
<feature type="disulfide bond" evidence="4">
    <location>
        <begin position="134"/>
        <end position="161"/>
    </location>
</feature>
<dbReference type="PANTHER" id="PTHR45656">
    <property type="entry name" value="PROTEIN CBR-CLEC-78"/>
    <property type="match status" value="1"/>
</dbReference>
<keyword evidence="3 4" id="KW-1015">Disulfide bond</keyword>
<dbReference type="SUPFAM" id="SSF57535">
    <property type="entry name" value="Complement control module/SCR domain"/>
    <property type="match status" value="3"/>
</dbReference>
<dbReference type="Proteomes" id="UP000016665">
    <property type="component" value="Chromosome 26"/>
</dbReference>
<dbReference type="Ensembl" id="ENSFALT00000042496.1">
    <property type="protein sequence ID" value="ENSFALP00000022023.1"/>
    <property type="gene ID" value="ENSFALG00000023790.1"/>
</dbReference>